<reference evidence="1" key="2">
    <citation type="submission" date="2022-03" db="EMBL/GenBank/DDBJ databases">
        <title>Draft title - Genomic analysis of global carrot germplasm unveils the trajectory of domestication and the origin of high carotenoid orange carrot.</title>
        <authorList>
            <person name="Iorizzo M."/>
            <person name="Ellison S."/>
            <person name="Senalik D."/>
            <person name="Macko-Podgorni A."/>
            <person name="Grzebelus D."/>
            <person name="Bostan H."/>
            <person name="Rolling W."/>
            <person name="Curaba J."/>
            <person name="Simon P."/>
        </authorList>
    </citation>
    <scope>NUCLEOTIDE SEQUENCE</scope>
    <source>
        <tissue evidence="1">Leaf</tissue>
    </source>
</reference>
<dbReference type="Proteomes" id="UP000077755">
    <property type="component" value="Chromosome 7"/>
</dbReference>
<proteinExistence type="predicted"/>
<sequence>MVKIAELTGHTPWVLFACQTENEKLRFWNVIGTPKASIPTPIVAIEPFAQWTRIR</sequence>
<evidence type="ECO:0000313" key="1">
    <source>
        <dbReference type="EMBL" id="WOH08754.1"/>
    </source>
</evidence>
<reference evidence="1" key="1">
    <citation type="journal article" date="2016" name="Nat. Genet.">
        <title>A high-quality carrot genome assembly provides new insights into carotenoid accumulation and asterid genome evolution.</title>
        <authorList>
            <person name="Iorizzo M."/>
            <person name="Ellison S."/>
            <person name="Senalik D."/>
            <person name="Zeng P."/>
            <person name="Satapoomin P."/>
            <person name="Huang J."/>
            <person name="Bowman M."/>
            <person name="Iovene M."/>
            <person name="Sanseverino W."/>
            <person name="Cavagnaro P."/>
            <person name="Yildiz M."/>
            <person name="Macko-Podgorni A."/>
            <person name="Moranska E."/>
            <person name="Grzebelus E."/>
            <person name="Grzebelus D."/>
            <person name="Ashrafi H."/>
            <person name="Zheng Z."/>
            <person name="Cheng S."/>
            <person name="Spooner D."/>
            <person name="Van Deynze A."/>
            <person name="Simon P."/>
        </authorList>
    </citation>
    <scope>NUCLEOTIDE SEQUENCE</scope>
    <source>
        <tissue evidence="1">Leaf</tissue>
    </source>
</reference>
<accession>A0AAF0XKZ3</accession>
<name>A0AAF0XKZ3_DAUCS</name>
<keyword evidence="2" id="KW-1185">Reference proteome</keyword>
<dbReference type="PROSITE" id="PS51257">
    <property type="entry name" value="PROKAR_LIPOPROTEIN"/>
    <property type="match status" value="1"/>
</dbReference>
<dbReference type="AlphaFoldDB" id="A0AAF0XKZ3"/>
<protein>
    <submittedName>
        <fullName evidence="1">Uncharacterized protein</fullName>
    </submittedName>
</protein>
<dbReference type="EMBL" id="CP093349">
    <property type="protein sequence ID" value="WOH08754.1"/>
    <property type="molecule type" value="Genomic_DNA"/>
</dbReference>
<organism evidence="1 2">
    <name type="scientific">Daucus carota subsp. sativus</name>
    <name type="common">Carrot</name>
    <dbReference type="NCBI Taxonomy" id="79200"/>
    <lineage>
        <taxon>Eukaryota</taxon>
        <taxon>Viridiplantae</taxon>
        <taxon>Streptophyta</taxon>
        <taxon>Embryophyta</taxon>
        <taxon>Tracheophyta</taxon>
        <taxon>Spermatophyta</taxon>
        <taxon>Magnoliopsida</taxon>
        <taxon>eudicotyledons</taxon>
        <taxon>Gunneridae</taxon>
        <taxon>Pentapetalae</taxon>
        <taxon>asterids</taxon>
        <taxon>campanulids</taxon>
        <taxon>Apiales</taxon>
        <taxon>Apiaceae</taxon>
        <taxon>Apioideae</taxon>
        <taxon>Scandiceae</taxon>
        <taxon>Daucinae</taxon>
        <taxon>Daucus</taxon>
        <taxon>Daucus sect. Daucus</taxon>
    </lineage>
</organism>
<gene>
    <name evidence="1" type="ORF">DCAR_0728202</name>
</gene>
<evidence type="ECO:0000313" key="2">
    <source>
        <dbReference type="Proteomes" id="UP000077755"/>
    </source>
</evidence>